<keyword evidence="5 7" id="KW-0472">Membrane</keyword>
<dbReference type="Ensembl" id="ENSSFOT00015008690.2">
    <property type="protein sequence ID" value="ENSSFOP00015008566.2"/>
    <property type="gene ID" value="ENSSFOG00015005608.2"/>
</dbReference>
<dbReference type="OrthoDB" id="9948609at2759"/>
<dbReference type="GeneTree" id="ENSGT00950000182933"/>
<feature type="transmembrane region" description="Helical" evidence="8">
    <location>
        <begin position="181"/>
        <end position="205"/>
    </location>
</feature>
<evidence type="ECO:0000256" key="7">
    <source>
        <dbReference type="PROSITE-ProRule" id="PRU00581"/>
    </source>
</evidence>
<keyword evidence="2 7" id="KW-0812">Transmembrane</keyword>
<evidence type="ECO:0000256" key="1">
    <source>
        <dbReference type="ARBA" id="ARBA00004141"/>
    </source>
</evidence>
<evidence type="ECO:0000256" key="8">
    <source>
        <dbReference type="SAM" id="Phobius"/>
    </source>
</evidence>
<evidence type="ECO:0000259" key="9">
    <source>
        <dbReference type="PROSITE" id="PS51225"/>
    </source>
</evidence>
<evidence type="ECO:0000256" key="5">
    <source>
        <dbReference type="ARBA" id="ARBA00023136"/>
    </source>
</evidence>
<dbReference type="GO" id="GO:0016020">
    <property type="term" value="C:membrane"/>
    <property type="evidence" value="ECO:0007669"/>
    <property type="project" value="UniProtKB-SubCell"/>
</dbReference>
<sequence>MPVILGEIKVLTRPLSVVRICELFSTCLAFSLEASLESESIDRSAFKHFCTFTWCFFFVLTLLILLVDFIQFQSIIPLSWKNLPITVATLAALMGLTSSVGFACFVVVRWEDAKAVAVTVCSCLAFLAYASEVHLIRLQSREQRGYMASAPGLLKVFQVFGGCVMLLLLSELEPHKLSNWYSWVSVGMKLLCFFMSLGTVLVMLGDCAGRCPLPFDRLLAGFCLLAVLLYMAITVLCVTEILEISKTRVTFTKLTDSIPFIETIVACLILLTYTVDLAFSVKLLCDRA</sequence>
<evidence type="ECO:0000256" key="6">
    <source>
        <dbReference type="ARBA" id="ARBA00034721"/>
    </source>
</evidence>
<evidence type="ECO:0000313" key="12">
    <source>
        <dbReference type="Proteomes" id="UP000034805"/>
    </source>
</evidence>
<reference evidence="11" key="3">
    <citation type="submission" date="2025-05" db="UniProtKB">
        <authorList>
            <consortium name="Ensembl"/>
        </authorList>
    </citation>
    <scope>IDENTIFICATION</scope>
</reference>
<feature type="transmembrane region" description="Helical" evidence="8">
    <location>
        <begin position="217"/>
        <end position="238"/>
    </location>
</feature>
<evidence type="ECO:0000256" key="3">
    <source>
        <dbReference type="ARBA" id="ARBA00022737"/>
    </source>
</evidence>
<reference evidence="11 13" key="2">
    <citation type="submission" date="2019-04" db="EMBL/GenBank/DDBJ databases">
        <authorList>
            <consortium name="Wellcome Sanger Institute Data Sharing"/>
        </authorList>
    </citation>
    <scope>NUCLEOTIDE SEQUENCE [LARGE SCALE GENOMIC DNA]</scope>
</reference>
<name>A0A0P7WGV2_SCLFO</name>
<feature type="transmembrane region" description="Helical" evidence="8">
    <location>
        <begin position="82"/>
        <end position="108"/>
    </location>
</feature>
<dbReference type="InterPro" id="IPR008253">
    <property type="entry name" value="Marvel"/>
</dbReference>
<feature type="transmembrane region" description="Helical" evidence="8">
    <location>
        <begin position="152"/>
        <end position="169"/>
    </location>
</feature>
<feature type="transmembrane region" description="Helical" evidence="8">
    <location>
        <begin position="51"/>
        <end position="70"/>
    </location>
</feature>
<feature type="transmembrane region" description="Helical" evidence="8">
    <location>
        <begin position="258"/>
        <end position="279"/>
    </location>
</feature>
<dbReference type="PANTHER" id="PTHR17068:SF3">
    <property type="entry name" value="MYELOID-ASSOCIATED DIFFERENTIATION MARKER"/>
    <property type="match status" value="1"/>
</dbReference>
<evidence type="ECO:0000256" key="2">
    <source>
        <dbReference type="ARBA" id="ARBA00022692"/>
    </source>
</evidence>
<dbReference type="Proteomes" id="UP000034805">
    <property type="component" value="Unassembled WGS sequence"/>
</dbReference>
<feature type="transmembrane region" description="Helical" evidence="8">
    <location>
        <begin position="114"/>
        <end position="131"/>
    </location>
</feature>
<dbReference type="AlphaFoldDB" id="A0A0P7WGV2"/>
<dbReference type="KEGG" id="sfm:108940058"/>
<comment type="similarity">
    <text evidence="6">Belongs to the MAL family.</text>
</comment>
<dbReference type="Proteomes" id="UP000694397">
    <property type="component" value="Chromosome 20"/>
</dbReference>
<dbReference type="RefSeq" id="XP_018617397.2">
    <property type="nucleotide sequence ID" value="XM_018761881.2"/>
</dbReference>
<keyword evidence="3" id="KW-0677">Repeat</keyword>
<proteinExistence type="inferred from homology"/>
<dbReference type="PROSITE" id="PS51225">
    <property type="entry name" value="MARVEL"/>
    <property type="match status" value="1"/>
</dbReference>
<reference evidence="10 12" key="1">
    <citation type="submission" date="2015-08" db="EMBL/GenBank/DDBJ databases">
        <title>The genome of the Asian arowana (Scleropages formosus).</title>
        <authorList>
            <person name="Tan M.H."/>
            <person name="Gan H.M."/>
            <person name="Croft L.J."/>
            <person name="Austin C.M."/>
        </authorList>
    </citation>
    <scope>NUCLEOTIDE SEQUENCE [LARGE SCALE GENOMIC DNA]</scope>
    <source>
        <strain evidence="10">Aro1</strain>
    </source>
</reference>
<dbReference type="InterPro" id="IPR047123">
    <property type="entry name" value="MYADM-like"/>
</dbReference>
<evidence type="ECO:0000256" key="4">
    <source>
        <dbReference type="ARBA" id="ARBA00022989"/>
    </source>
</evidence>
<dbReference type="EMBL" id="JARO02008449">
    <property type="protein sequence ID" value="KPP62727.1"/>
    <property type="molecule type" value="Genomic_DNA"/>
</dbReference>
<keyword evidence="4 8" id="KW-1133">Transmembrane helix</keyword>
<keyword evidence="13" id="KW-1185">Reference proteome</keyword>
<accession>A0A0P7WGV2</accession>
<dbReference type="GeneID" id="108940058"/>
<protein>
    <submittedName>
        <fullName evidence="11">Myeloid-associated differentiation marker-like</fullName>
    </submittedName>
</protein>
<evidence type="ECO:0000313" key="10">
    <source>
        <dbReference type="EMBL" id="KPP62727.1"/>
    </source>
</evidence>
<dbReference type="PANTHER" id="PTHR17068">
    <property type="entry name" value="MYELOID-ASSOCIATED DIFFERENTIATION MARKER MYADM FAMILY MEMBER"/>
    <property type="match status" value="1"/>
</dbReference>
<organism evidence="10 12">
    <name type="scientific">Scleropages formosus</name>
    <name type="common">Asian bonytongue</name>
    <name type="synonym">Osteoglossum formosum</name>
    <dbReference type="NCBI Taxonomy" id="113540"/>
    <lineage>
        <taxon>Eukaryota</taxon>
        <taxon>Metazoa</taxon>
        <taxon>Chordata</taxon>
        <taxon>Craniata</taxon>
        <taxon>Vertebrata</taxon>
        <taxon>Euteleostomi</taxon>
        <taxon>Actinopterygii</taxon>
        <taxon>Neopterygii</taxon>
        <taxon>Teleostei</taxon>
        <taxon>Osteoglossocephala</taxon>
        <taxon>Osteoglossomorpha</taxon>
        <taxon>Osteoglossiformes</taxon>
        <taxon>Osteoglossidae</taxon>
        <taxon>Scleropages</taxon>
    </lineage>
</organism>
<gene>
    <name evidence="11" type="primary">LOC108940058</name>
    <name evidence="10" type="ORF">Z043_119069</name>
</gene>
<evidence type="ECO:0000313" key="13">
    <source>
        <dbReference type="Proteomes" id="UP000694397"/>
    </source>
</evidence>
<evidence type="ECO:0000313" key="11">
    <source>
        <dbReference type="Ensembl" id="ENSSFOP00015008566.2"/>
    </source>
</evidence>
<feature type="domain" description="MARVEL" evidence="9">
    <location>
        <begin position="10"/>
        <end position="141"/>
    </location>
</feature>
<comment type="subcellular location">
    <subcellularLocation>
        <location evidence="1">Membrane</location>
        <topology evidence="1">Multi-pass membrane protein</topology>
    </subcellularLocation>
</comment>